<protein>
    <submittedName>
        <fullName evidence="1">Uncharacterized protein</fullName>
    </submittedName>
</protein>
<gene>
    <name evidence="1" type="ORF">E2C01_045748</name>
</gene>
<dbReference type="Proteomes" id="UP000324222">
    <property type="component" value="Unassembled WGS sequence"/>
</dbReference>
<proteinExistence type="predicted"/>
<evidence type="ECO:0000313" key="2">
    <source>
        <dbReference type="Proteomes" id="UP000324222"/>
    </source>
</evidence>
<organism evidence="1 2">
    <name type="scientific">Portunus trituberculatus</name>
    <name type="common">Swimming crab</name>
    <name type="synonym">Neptunus trituberculatus</name>
    <dbReference type="NCBI Taxonomy" id="210409"/>
    <lineage>
        <taxon>Eukaryota</taxon>
        <taxon>Metazoa</taxon>
        <taxon>Ecdysozoa</taxon>
        <taxon>Arthropoda</taxon>
        <taxon>Crustacea</taxon>
        <taxon>Multicrustacea</taxon>
        <taxon>Malacostraca</taxon>
        <taxon>Eumalacostraca</taxon>
        <taxon>Eucarida</taxon>
        <taxon>Decapoda</taxon>
        <taxon>Pleocyemata</taxon>
        <taxon>Brachyura</taxon>
        <taxon>Eubrachyura</taxon>
        <taxon>Portunoidea</taxon>
        <taxon>Portunidae</taxon>
        <taxon>Portuninae</taxon>
        <taxon>Portunus</taxon>
    </lineage>
</organism>
<dbReference type="EMBL" id="VSRR010010488">
    <property type="protein sequence ID" value="MPC51890.1"/>
    <property type="molecule type" value="Genomic_DNA"/>
</dbReference>
<accession>A0A5B7FVY7</accession>
<name>A0A5B7FVY7_PORTR</name>
<sequence length="175" mass="19645">MDRIRTRALGDPSDPKARMVPMYHGGPFLSFTLSHHLHSWYSYKYYFPDPPGAVRLAMDAVAINSLSQKPRLPRAGISSPLGFANIPGYRVSQIVPKPFLLRHALPFLANARPNSALPFVHQPHFAPPHPALARPTLDLQAHCCRSWRDEILCGRWRGQVAGAGGGRRRRRKGRK</sequence>
<comment type="caution">
    <text evidence="1">The sequence shown here is derived from an EMBL/GenBank/DDBJ whole genome shotgun (WGS) entry which is preliminary data.</text>
</comment>
<evidence type="ECO:0000313" key="1">
    <source>
        <dbReference type="EMBL" id="MPC51890.1"/>
    </source>
</evidence>
<dbReference type="AlphaFoldDB" id="A0A5B7FVY7"/>
<keyword evidence="2" id="KW-1185">Reference proteome</keyword>
<reference evidence="1 2" key="1">
    <citation type="submission" date="2019-05" db="EMBL/GenBank/DDBJ databases">
        <title>Another draft genome of Portunus trituberculatus and its Hox gene families provides insights of decapod evolution.</title>
        <authorList>
            <person name="Jeong J.-H."/>
            <person name="Song I."/>
            <person name="Kim S."/>
            <person name="Choi T."/>
            <person name="Kim D."/>
            <person name="Ryu S."/>
            <person name="Kim W."/>
        </authorList>
    </citation>
    <scope>NUCLEOTIDE SEQUENCE [LARGE SCALE GENOMIC DNA]</scope>
    <source>
        <tissue evidence="1">Muscle</tissue>
    </source>
</reference>